<comment type="caution">
    <text evidence="9">The sequence shown here is derived from an EMBL/GenBank/DDBJ whole genome shotgun (WGS) entry which is preliminary data.</text>
</comment>
<feature type="domain" description="NAD/GMP synthase" evidence="8">
    <location>
        <begin position="14"/>
        <end position="278"/>
    </location>
</feature>
<dbReference type="UniPathway" id="UPA00253"/>
<dbReference type="PANTHER" id="PTHR23090">
    <property type="entry name" value="NH 3 /GLUTAMINE-DEPENDENT NAD + SYNTHETASE"/>
    <property type="match status" value="1"/>
</dbReference>
<keyword evidence="4 6" id="KW-0067">ATP-binding</keyword>
<evidence type="ECO:0000256" key="7">
    <source>
        <dbReference type="RuleBase" id="RU003812"/>
    </source>
</evidence>
<accession>A0A0G0BQF8</accession>
<name>A0A0G0BQF8_9BACT</name>
<evidence type="ECO:0000256" key="2">
    <source>
        <dbReference type="ARBA" id="ARBA00022598"/>
    </source>
</evidence>
<evidence type="ECO:0000256" key="6">
    <source>
        <dbReference type="RuleBase" id="RU003811"/>
    </source>
</evidence>
<dbReference type="GO" id="GO:0008795">
    <property type="term" value="F:NAD+ synthase activity"/>
    <property type="evidence" value="ECO:0007669"/>
    <property type="project" value="UniProtKB-EC"/>
</dbReference>
<dbReference type="GO" id="GO:0009435">
    <property type="term" value="P:NAD+ biosynthetic process"/>
    <property type="evidence" value="ECO:0007669"/>
    <property type="project" value="UniProtKB-UniPathway"/>
</dbReference>
<comment type="pathway">
    <text evidence="1">Cofactor biosynthesis; NAD(+) biosynthesis.</text>
</comment>
<evidence type="ECO:0000313" key="9">
    <source>
        <dbReference type="EMBL" id="KKP71608.1"/>
    </source>
</evidence>
<evidence type="ECO:0000256" key="4">
    <source>
        <dbReference type="ARBA" id="ARBA00022840"/>
    </source>
</evidence>
<dbReference type="GO" id="GO:0005524">
    <property type="term" value="F:ATP binding"/>
    <property type="evidence" value="ECO:0007669"/>
    <property type="project" value="UniProtKB-KW"/>
</dbReference>
<dbReference type="InterPro" id="IPR014729">
    <property type="entry name" value="Rossmann-like_a/b/a_fold"/>
</dbReference>
<keyword evidence="3 6" id="KW-0547">Nucleotide-binding</keyword>
<dbReference type="GO" id="GO:0004359">
    <property type="term" value="F:glutaminase activity"/>
    <property type="evidence" value="ECO:0007669"/>
    <property type="project" value="InterPro"/>
</dbReference>
<sequence>MKTLPLINPKQETNKIIRFLKKIQKKTKLDKIVIGLSGGVDSAVVLNLLTRAYLKKNIYVSYMPYDLPLIRSWNKDYREIKELVEILKIPKSNFFAIPISGPSEKIIYQMKTAGYSGIDKIMHEVNDCFTCPNIDIVKKTRMGNIMARLRMIFLFDLAKRFNGLVAGTENKSEHLLGYYTRFGDGASDIEPIIHLYKTQVYQLAKYLKVPKKIIEKEPSAGLWPCQTDEGEFGFTYKEADWILYLNRDKKIPLDKIPFKNARRIFERVKDNQFKQEVPYKII</sequence>
<comment type="similarity">
    <text evidence="6">Belongs to the NAD synthetase family.</text>
</comment>
<evidence type="ECO:0000256" key="5">
    <source>
        <dbReference type="ARBA" id="ARBA00023027"/>
    </source>
</evidence>
<dbReference type="EMBL" id="LBQC01000030">
    <property type="protein sequence ID" value="KKP71608.1"/>
    <property type="molecule type" value="Genomic_DNA"/>
</dbReference>
<keyword evidence="5 6" id="KW-0520">NAD</keyword>
<evidence type="ECO:0000256" key="3">
    <source>
        <dbReference type="ARBA" id="ARBA00022741"/>
    </source>
</evidence>
<evidence type="ECO:0000259" key="8">
    <source>
        <dbReference type="Pfam" id="PF02540"/>
    </source>
</evidence>
<dbReference type="GO" id="GO:0005737">
    <property type="term" value="C:cytoplasm"/>
    <property type="evidence" value="ECO:0007669"/>
    <property type="project" value="InterPro"/>
</dbReference>
<dbReference type="Proteomes" id="UP000034457">
    <property type="component" value="Unassembled WGS sequence"/>
</dbReference>
<evidence type="ECO:0000313" key="10">
    <source>
        <dbReference type="Proteomes" id="UP000034457"/>
    </source>
</evidence>
<dbReference type="EC" id="6.3.1.5" evidence="7"/>
<dbReference type="Gene3D" id="3.40.50.620">
    <property type="entry name" value="HUPs"/>
    <property type="match status" value="1"/>
</dbReference>
<dbReference type="PANTHER" id="PTHR23090:SF9">
    <property type="entry name" value="GLUTAMINE-DEPENDENT NAD(+) SYNTHETASE"/>
    <property type="match status" value="1"/>
</dbReference>
<evidence type="ECO:0000256" key="1">
    <source>
        <dbReference type="ARBA" id="ARBA00004790"/>
    </source>
</evidence>
<dbReference type="InterPro" id="IPR022310">
    <property type="entry name" value="NAD/GMP_synthase"/>
</dbReference>
<dbReference type="Pfam" id="PF02540">
    <property type="entry name" value="NAD_synthase"/>
    <property type="match status" value="1"/>
</dbReference>
<proteinExistence type="inferred from homology"/>
<protein>
    <recommendedName>
        <fullName evidence="7">NH(3)-dependent NAD(+) synthetase</fullName>
        <ecNumber evidence="7">6.3.1.5</ecNumber>
    </recommendedName>
</protein>
<dbReference type="CDD" id="cd00553">
    <property type="entry name" value="NAD_synthase"/>
    <property type="match status" value="1"/>
</dbReference>
<gene>
    <name evidence="9" type="ORF">UR68_C0030G0005</name>
</gene>
<dbReference type="NCBIfam" id="TIGR00552">
    <property type="entry name" value="nadE"/>
    <property type="match status" value="1"/>
</dbReference>
<keyword evidence="2 6" id="KW-0436">Ligase</keyword>
<comment type="catalytic activity">
    <reaction evidence="7">
        <text>deamido-NAD(+) + NH4(+) + ATP = AMP + diphosphate + NAD(+) + H(+)</text>
        <dbReference type="Rhea" id="RHEA:21188"/>
        <dbReference type="ChEBI" id="CHEBI:15378"/>
        <dbReference type="ChEBI" id="CHEBI:28938"/>
        <dbReference type="ChEBI" id="CHEBI:30616"/>
        <dbReference type="ChEBI" id="CHEBI:33019"/>
        <dbReference type="ChEBI" id="CHEBI:57540"/>
        <dbReference type="ChEBI" id="CHEBI:58437"/>
        <dbReference type="ChEBI" id="CHEBI:456215"/>
        <dbReference type="EC" id="6.3.1.5"/>
    </reaction>
</comment>
<dbReference type="GO" id="GO:0003952">
    <property type="term" value="F:NAD+ synthase (glutamine-hydrolyzing) activity"/>
    <property type="evidence" value="ECO:0007669"/>
    <property type="project" value="InterPro"/>
</dbReference>
<dbReference type="SUPFAM" id="SSF52402">
    <property type="entry name" value="Adenine nucleotide alpha hydrolases-like"/>
    <property type="match status" value="1"/>
</dbReference>
<dbReference type="STRING" id="1618478.UR68_C0030G0005"/>
<organism evidence="9 10">
    <name type="scientific">Candidatus Roizmanbacteria bacterium GW2011_GWA2_35_19</name>
    <dbReference type="NCBI Taxonomy" id="1618478"/>
    <lineage>
        <taxon>Bacteria</taxon>
        <taxon>Candidatus Roizmaniibacteriota</taxon>
    </lineage>
</organism>
<dbReference type="InterPro" id="IPR003694">
    <property type="entry name" value="NAD_synthase"/>
</dbReference>
<reference evidence="9 10" key="1">
    <citation type="journal article" date="2015" name="Nature">
        <title>rRNA introns, odd ribosomes, and small enigmatic genomes across a large radiation of phyla.</title>
        <authorList>
            <person name="Brown C.T."/>
            <person name="Hug L.A."/>
            <person name="Thomas B.C."/>
            <person name="Sharon I."/>
            <person name="Castelle C.J."/>
            <person name="Singh A."/>
            <person name="Wilkins M.J."/>
            <person name="Williams K.H."/>
            <person name="Banfield J.F."/>
        </authorList>
    </citation>
    <scope>NUCLEOTIDE SEQUENCE [LARGE SCALE GENOMIC DNA]</scope>
</reference>
<dbReference type="AlphaFoldDB" id="A0A0G0BQF8"/>